<name>A0A4R1NF64_9GAMM</name>
<comment type="caution">
    <text evidence="1">The sequence shown here is derived from an EMBL/GenBank/DDBJ whole genome shotgun (WGS) entry which is preliminary data.</text>
</comment>
<protein>
    <submittedName>
        <fullName evidence="1">Uncharacterized protein</fullName>
    </submittedName>
</protein>
<sequence>MENIFAGVVVFSLLVSPVVAEELSINGQPLTITANDGQYTKLRSCQDFIAFRQAGKQVKYIPNLNDPDWRQAKRLLTQCYINFFTTAHHLHQTQSPKIDIEMVVKHFPAYTKLSVSYEEREKVNKQAGGKSLLDFIPDLIPDGNGGMASKIDSSDYGITNTTTYKDNDDHQYIFLNLGTHLIGGTLSVGHIWLITNMKTKLWDVDRITENNPL</sequence>
<evidence type="ECO:0000313" key="1">
    <source>
        <dbReference type="EMBL" id="TCL06275.1"/>
    </source>
</evidence>
<dbReference type="EMBL" id="SJOI01000001">
    <property type="protein sequence ID" value="TCL06275.1"/>
    <property type="molecule type" value="Genomic_DNA"/>
</dbReference>
<organism evidence="1 2">
    <name type="scientific">Sodalis ligni</name>
    <dbReference type="NCBI Taxonomy" id="2697027"/>
    <lineage>
        <taxon>Bacteria</taxon>
        <taxon>Pseudomonadati</taxon>
        <taxon>Pseudomonadota</taxon>
        <taxon>Gammaproteobacteria</taxon>
        <taxon>Enterobacterales</taxon>
        <taxon>Bruguierivoracaceae</taxon>
        <taxon>Sodalis</taxon>
    </lineage>
</organism>
<proteinExistence type="predicted"/>
<dbReference type="OrthoDB" id="6506232at2"/>
<dbReference type="RefSeq" id="WP_132925542.1">
    <property type="nucleotide sequence ID" value="NZ_SJOI01000001.1"/>
</dbReference>
<evidence type="ECO:0000313" key="2">
    <source>
        <dbReference type="Proteomes" id="UP000294555"/>
    </source>
</evidence>
<keyword evidence="2" id="KW-1185">Reference proteome</keyword>
<gene>
    <name evidence="1" type="ORF">EZJ58_4513</name>
</gene>
<dbReference type="Proteomes" id="UP000294555">
    <property type="component" value="Unassembled WGS sequence"/>
</dbReference>
<dbReference type="AlphaFoldDB" id="A0A4R1NF64"/>
<reference evidence="1 2" key="1">
    <citation type="submission" date="2019-02" db="EMBL/GenBank/DDBJ databases">
        <title>Investigation of anaerobic lignin degradation for improved lignocellulosic biofuels.</title>
        <authorList>
            <person name="Deangelis K."/>
        </authorList>
    </citation>
    <scope>NUCLEOTIDE SEQUENCE [LARGE SCALE GENOMIC DNA]</scope>
    <source>
        <strain evidence="1 2">159R</strain>
    </source>
</reference>
<accession>A0A4R1NF64</accession>